<feature type="compositionally biased region" description="Low complexity" evidence="1">
    <location>
        <begin position="359"/>
        <end position="368"/>
    </location>
</feature>
<comment type="caution">
    <text evidence="3">The sequence shown here is derived from an EMBL/GenBank/DDBJ whole genome shotgun (WGS) entry which is preliminary data.</text>
</comment>
<evidence type="ECO:0000256" key="1">
    <source>
        <dbReference type="SAM" id="MobiDB-lite"/>
    </source>
</evidence>
<feature type="region of interest" description="Disordered" evidence="1">
    <location>
        <begin position="333"/>
        <end position="368"/>
    </location>
</feature>
<accession>A0ABP8AAU7</accession>
<dbReference type="EMBL" id="BAABAQ010000001">
    <property type="protein sequence ID" value="GAA4180959.1"/>
    <property type="molecule type" value="Genomic_DNA"/>
</dbReference>
<sequence length="368" mass="38527">MRVLLTGHQGYLGSVMVPVLAAEGHEVTGLDSGLFAGCLLGPAPDDPPGHAVDLRDVTPGMLAGVDAVVHLAALSNDPLGALAPELTYDINHRAAVRLARLARDAGARRFLYASTCSVYGASGPDLVDEDAPLRPVTPYADSKVRVENDLLTLADDDFSPVFLRNATAFGFSPRPRADIVLNNLVGHALLSGEVRVLSDGTPWRPLVHAADIANAFAMALAAPRDAVHARAFNVGTEENNVTVAEIAAEVAEAVPGSKVVITGETGADPRSYRVDFSRIRDALPGYRALWTVKAGAVELVEAYGRFGLTEDGFQSRFTRLAWLSARREAGTVDDALRPRETAGGDGAPAQGGAAGGDGVPVAVRGGER</sequence>
<dbReference type="InterPro" id="IPR050177">
    <property type="entry name" value="Lipid_A_modif_metabolic_enz"/>
</dbReference>
<evidence type="ECO:0000313" key="4">
    <source>
        <dbReference type="Proteomes" id="UP001501251"/>
    </source>
</evidence>
<dbReference type="PANTHER" id="PTHR43245">
    <property type="entry name" value="BIFUNCTIONAL POLYMYXIN RESISTANCE PROTEIN ARNA"/>
    <property type="match status" value="1"/>
</dbReference>
<dbReference type="InterPro" id="IPR001509">
    <property type="entry name" value="Epimerase_deHydtase"/>
</dbReference>
<dbReference type="RefSeq" id="WP_344914441.1">
    <property type="nucleotide sequence ID" value="NZ_BAABAQ010000001.1"/>
</dbReference>
<evidence type="ECO:0000259" key="2">
    <source>
        <dbReference type="Pfam" id="PF01370"/>
    </source>
</evidence>
<dbReference type="SUPFAM" id="SSF51735">
    <property type="entry name" value="NAD(P)-binding Rossmann-fold domains"/>
    <property type="match status" value="1"/>
</dbReference>
<dbReference type="Pfam" id="PF01370">
    <property type="entry name" value="Epimerase"/>
    <property type="match status" value="1"/>
</dbReference>
<feature type="compositionally biased region" description="Basic and acidic residues" evidence="1">
    <location>
        <begin position="333"/>
        <end position="342"/>
    </location>
</feature>
<gene>
    <name evidence="3" type="ORF">GCM10022252_04580</name>
</gene>
<name>A0ABP8AAU7_9ACTN</name>
<reference evidence="4" key="1">
    <citation type="journal article" date="2019" name="Int. J. Syst. Evol. Microbiol.">
        <title>The Global Catalogue of Microorganisms (GCM) 10K type strain sequencing project: providing services to taxonomists for standard genome sequencing and annotation.</title>
        <authorList>
            <consortium name="The Broad Institute Genomics Platform"/>
            <consortium name="The Broad Institute Genome Sequencing Center for Infectious Disease"/>
            <person name="Wu L."/>
            <person name="Ma J."/>
        </authorList>
    </citation>
    <scope>NUCLEOTIDE SEQUENCE [LARGE SCALE GENOMIC DNA]</scope>
    <source>
        <strain evidence="4">JCM 17388</strain>
    </source>
</reference>
<proteinExistence type="predicted"/>
<feature type="domain" description="NAD-dependent epimerase/dehydratase" evidence="2">
    <location>
        <begin position="3"/>
        <end position="235"/>
    </location>
</feature>
<keyword evidence="4" id="KW-1185">Reference proteome</keyword>
<dbReference type="PANTHER" id="PTHR43245:SF23">
    <property type="entry name" value="NAD(P)-BINDING DOMAIN-CONTAINING PROTEIN"/>
    <property type="match status" value="1"/>
</dbReference>
<dbReference type="Gene3D" id="3.40.50.720">
    <property type="entry name" value="NAD(P)-binding Rossmann-like Domain"/>
    <property type="match status" value="1"/>
</dbReference>
<evidence type="ECO:0000313" key="3">
    <source>
        <dbReference type="EMBL" id="GAA4180959.1"/>
    </source>
</evidence>
<organism evidence="3 4">
    <name type="scientific">Streptosporangium oxazolinicum</name>
    <dbReference type="NCBI Taxonomy" id="909287"/>
    <lineage>
        <taxon>Bacteria</taxon>
        <taxon>Bacillati</taxon>
        <taxon>Actinomycetota</taxon>
        <taxon>Actinomycetes</taxon>
        <taxon>Streptosporangiales</taxon>
        <taxon>Streptosporangiaceae</taxon>
        <taxon>Streptosporangium</taxon>
    </lineage>
</organism>
<protein>
    <submittedName>
        <fullName evidence="3">SDR family oxidoreductase</fullName>
    </submittedName>
</protein>
<dbReference type="InterPro" id="IPR036291">
    <property type="entry name" value="NAD(P)-bd_dom_sf"/>
</dbReference>
<dbReference type="CDD" id="cd08946">
    <property type="entry name" value="SDR_e"/>
    <property type="match status" value="1"/>
</dbReference>
<dbReference type="Proteomes" id="UP001501251">
    <property type="component" value="Unassembled WGS sequence"/>
</dbReference>